<keyword evidence="2" id="KW-1185">Reference proteome</keyword>
<dbReference type="EMBL" id="AE016825">
    <property type="protein sequence ID" value="AAQ59954.1"/>
    <property type="molecule type" value="Genomic_DNA"/>
</dbReference>
<evidence type="ECO:0000313" key="2">
    <source>
        <dbReference type="Proteomes" id="UP000001424"/>
    </source>
</evidence>
<evidence type="ECO:0000313" key="1">
    <source>
        <dbReference type="EMBL" id="AAQ59954.1"/>
    </source>
</evidence>
<dbReference type="KEGG" id="cvi:CV_2282"/>
<dbReference type="Proteomes" id="UP000001424">
    <property type="component" value="Chromosome"/>
</dbReference>
<protein>
    <submittedName>
        <fullName evidence="1">Uncharacterized protein</fullName>
    </submittedName>
</protein>
<accession>Q7NVR0</accession>
<dbReference type="HOGENOM" id="CLU_2988298_0_0_4"/>
<dbReference type="AlphaFoldDB" id="Q7NVR0"/>
<gene>
    <name evidence="1" type="ordered locus">CV_2282</name>
</gene>
<sequence length="57" mass="6499">MRTGLLGWPCMSRSLSDGIGRAIPLPFAGQNRHDKYYPRSGFQNITLQFQLVDSIMR</sequence>
<organism evidence="1 2">
    <name type="scientific">Chromobacterium violaceum (strain ATCC 12472 / DSM 30191 / JCM 1249 / CCUG 213 / NBRC 12614 / NCIMB 9131 / NCTC 9757 / MK)</name>
    <dbReference type="NCBI Taxonomy" id="243365"/>
    <lineage>
        <taxon>Bacteria</taxon>
        <taxon>Pseudomonadati</taxon>
        <taxon>Pseudomonadota</taxon>
        <taxon>Betaproteobacteria</taxon>
        <taxon>Neisseriales</taxon>
        <taxon>Chromobacteriaceae</taxon>
        <taxon>Chromobacterium</taxon>
    </lineage>
</organism>
<proteinExistence type="predicted"/>
<reference evidence="1 2" key="1">
    <citation type="journal article" date="2003" name="Proc. Natl. Acad. Sci. U.S.A.">
        <title>The complete genome sequence of Chromobacterium violaceum reveals remarkable and exploitable bacterial adaptability.</title>
        <authorList>
            <person name="Vasconcelos A.T.R."/>
            <person name="de Almeida D.F."/>
            <person name="Almeida F.C."/>
            <person name="de Almeida L.G.P."/>
            <person name="de Almeida R."/>
            <person name="Goncalves J.A.A."/>
            <person name="Andrade E.M."/>
            <person name="Antonio R.V."/>
            <person name="Araripe J."/>
            <person name="de Araujo M.F.F."/>
            <person name="Filho S.A."/>
            <person name="Azevedo V."/>
            <person name="Batista A.J."/>
            <person name="Bataus L.A.M."/>
            <person name="Batista J.S."/>
            <person name="Belo A."/>
            <person name="vander Berg C."/>
            <person name="Blamey J."/>
            <person name="Bogo M."/>
            <person name="Bonato S."/>
            <person name="Bordignon J."/>
            <person name="Brito C.A."/>
            <person name="Brocchi M."/>
            <person name="Burity H.A."/>
            <person name="Camargo A.A."/>
            <person name="Cardoso D.D.P."/>
            <person name="Carneiro N.P."/>
            <person name="Carraro D.M."/>
            <person name="Carvalho C.M.B."/>
            <person name="Cascardo J.C.M."/>
            <person name="Cavada B.S."/>
            <person name="Chueire L.M.O."/>
            <person name="Pasa T.B.C."/>
            <person name="Duran N."/>
            <person name="Fagundes N."/>
            <person name="Falcao C.L."/>
            <person name="Fantinatti F."/>
            <person name="Farias I.P."/>
            <person name="Felipe M.S.S."/>
            <person name="Ferrari L.P."/>
            <person name="Ferro J.A."/>
            <person name="Ferro M.I.T."/>
            <person name="Franco G.R."/>
            <person name="Freitas N.S.A."/>
            <person name="Furlan L.R."/>
            <person name="Gazzinelli R.T."/>
            <person name="Gomes E.A."/>
            <person name="Goncalves P.R."/>
            <person name="Grangeiro T.B."/>
            <person name="Grattapaglia D."/>
            <person name="Grisard E.C."/>
            <person name="Guimaraes C.T."/>
            <person name="Hanna E.S."/>
            <person name="Hungria M."/>
            <person name="Jardim S.N."/>
            <person name="Laurino J."/>
            <person name="Leoi L.C.T."/>
            <person name="Fassarella L."/>
            <person name="Lima A."/>
            <person name="Loureiro M.F."/>
            <person name="Lyra M.C.P."/>
            <person name="Macedo M."/>
            <person name="Madeira H.M.F."/>
            <person name="Manfio G.P."/>
            <person name="Maranhao A.Q."/>
            <person name="Martins W.S."/>
            <person name="di Mauro S.M.Z."/>
            <person name="de Medeiros S.R.B."/>
            <person name="Meissner R.D.V."/>
            <person name="Menck C.F.M."/>
            <person name="Moreira M.A.M."/>
            <person name="Nascimento F.F."/>
            <person name="Nicolas M.F."/>
            <person name="Oliveira J.G."/>
            <person name="Oliveira S.C."/>
            <person name="Paixao R.F.C."/>
            <person name="Parente J.A."/>
            <person name="Pedrosa F.O."/>
            <person name="Pena S.J.D."/>
            <person name="Perreira J.O."/>
            <person name="Perreira M."/>
            <person name="Pinto L.S.R.C."/>
            <person name="Pinto L.S."/>
            <person name="Porto J.I.R."/>
            <person name="Potrich D.P."/>
            <person name="Neto C.E.R."/>
            <person name="Reis A.M.M."/>
            <person name="Rigo L.U."/>
            <person name="Rondinelli E."/>
            <person name="dos Santos E.B.P."/>
            <person name="Santos F.R."/>
            <person name="Schneider M.P.C."/>
            <person name="Seuanez H.N."/>
            <person name="Silva A.M.R."/>
            <person name="da Silva A.L.C."/>
            <person name="Silva D.W."/>
            <person name="Silva R."/>
            <person name="Simoes I.C."/>
            <person name="Simon D."/>
            <person name="Soares C.M.A."/>
            <person name="Soares R.B.A."/>
            <person name="Souza E.M."/>
            <person name="Souza K.R.L."/>
            <person name="Souza R.C."/>
            <person name="Steffens M.B.R."/>
            <person name="Steindel M."/>
            <person name="Teixeira S.R."/>
            <person name="Urmenyi T."/>
            <person name="Vettore A."/>
            <person name="Wassem R."/>
            <person name="Zaha A."/>
            <person name="Simpson A.J.G."/>
        </authorList>
    </citation>
    <scope>NUCLEOTIDE SEQUENCE [LARGE SCALE GENOMIC DNA]</scope>
    <source>
        <strain evidence="2">ATCC 12472 / DSM 30191 / JCM 1249 / NBRC 12614 / NCIMB 9131 / NCTC 9757</strain>
    </source>
</reference>
<name>Q7NVR0_CHRVO</name>